<proteinExistence type="predicted"/>
<dbReference type="EMBL" id="QYAC01000004">
    <property type="protein sequence ID" value="MBL3679496.1"/>
    <property type="molecule type" value="Genomic_DNA"/>
</dbReference>
<evidence type="ECO:0000259" key="2">
    <source>
        <dbReference type="PROSITE" id="PS51272"/>
    </source>
</evidence>
<dbReference type="RefSeq" id="WP_202344754.1">
    <property type="nucleotide sequence ID" value="NZ_BAAAPI010000006.1"/>
</dbReference>
<keyword evidence="1" id="KW-0732">Signal</keyword>
<comment type="caution">
    <text evidence="3">The sequence shown here is derived from an EMBL/GenBank/DDBJ whole genome shotgun (WGS) entry which is preliminary data.</text>
</comment>
<feature type="domain" description="SLH" evidence="2">
    <location>
        <begin position="567"/>
        <end position="627"/>
    </location>
</feature>
<feature type="signal peptide" evidence="1">
    <location>
        <begin position="1"/>
        <end position="29"/>
    </location>
</feature>
<accession>A0ABS1SG10</accession>
<dbReference type="PROSITE" id="PS51272">
    <property type="entry name" value="SLH"/>
    <property type="match status" value="2"/>
</dbReference>
<dbReference type="InterPro" id="IPR001119">
    <property type="entry name" value="SLH_dom"/>
</dbReference>
<gene>
    <name evidence="3" type="ORF">D3230_09380</name>
</gene>
<feature type="chain" id="PRO_5046896626" description="SLH domain-containing protein" evidence="1">
    <location>
        <begin position="30"/>
        <end position="627"/>
    </location>
</feature>
<dbReference type="Pfam" id="PF00395">
    <property type="entry name" value="SLH"/>
    <property type="match status" value="2"/>
</dbReference>
<feature type="domain" description="SLH" evidence="2">
    <location>
        <begin position="431"/>
        <end position="502"/>
    </location>
</feature>
<protein>
    <recommendedName>
        <fullName evidence="2">SLH domain-containing protein</fullName>
    </recommendedName>
</protein>
<evidence type="ECO:0000256" key="1">
    <source>
        <dbReference type="SAM" id="SignalP"/>
    </source>
</evidence>
<name>A0ABS1SG10_9MICO</name>
<dbReference type="Proteomes" id="UP001645859">
    <property type="component" value="Unassembled WGS sequence"/>
</dbReference>
<evidence type="ECO:0000313" key="3">
    <source>
        <dbReference type="EMBL" id="MBL3679496.1"/>
    </source>
</evidence>
<sequence length="627" mass="65839">MRMRQVCAGATAAALIVSGAVLGTSAAQASDATDAAGPDYVPAAEITKTATPEEETAAYNSWHFDPSRSQDVTQQRNGVTVPRGAEVLVRKGNGNDQLGADASAEERGSIEDLAASLDIVASDLSAVTYQIPVFFDYDEAGKPKYTTLRKQAGEAADVWTTSGAIGTDFAANASGELGALVDALDVDEDARALGAGFLVYRPASDVLVSNFSASGVTTQFTAAPAATTPGAPGTPSFVDAKDIRPDESSYPGWHEGVAAGPERGSFATVVGEQKNPAGLRITGKSQVLNGFAENDFLPNAAGLAAELTVVADAGGADVWAQIPVFSYPQGVVEPQFTTLRALVPASGKLADASEWVSSRDISDQGGVLIAANTPAPLAAIVAALGEHDVLGYGVHVESGSATIQSIVFNGAITEFFTAPVPVDPGEETPKPKPVLTDVPKGHKFYADIMWMQERGITTGNKQVGAGGKVTYTFQPKVSVTREAMAAFMFRIEAPKNYVAPKQSPFSDVKPGDKFYEEIAWMWDAKLSTGIKNGASLPKFAPKAHVSREAIAAFLYRDAAPKGYQAPKVSPVSDVKPGDKFYKEIAWMVETKRSTGIKQPSGKPSYAPQAKLSREAMAAFLHRADGLQ</sequence>
<reference evidence="3 4" key="1">
    <citation type="submission" date="2018-09" db="EMBL/GenBank/DDBJ databases">
        <title>Comparative genomics of Leucobacter spp.</title>
        <authorList>
            <person name="Reis A.C."/>
            <person name="Kolvenbach B.A."/>
            <person name="Corvini P.F.X."/>
            <person name="Nunes O.C."/>
        </authorList>
    </citation>
    <scope>NUCLEOTIDE SEQUENCE [LARGE SCALE GENOMIC DNA]</scope>
    <source>
        <strain evidence="3 4">TAN 31504</strain>
    </source>
</reference>
<evidence type="ECO:0000313" key="4">
    <source>
        <dbReference type="Proteomes" id="UP001645859"/>
    </source>
</evidence>
<keyword evidence="4" id="KW-1185">Reference proteome</keyword>
<organism evidence="3 4">
    <name type="scientific">Leucobacter chromiireducens subsp. solipictus</name>
    <dbReference type="NCBI Taxonomy" id="398235"/>
    <lineage>
        <taxon>Bacteria</taxon>
        <taxon>Bacillati</taxon>
        <taxon>Actinomycetota</taxon>
        <taxon>Actinomycetes</taxon>
        <taxon>Micrococcales</taxon>
        <taxon>Microbacteriaceae</taxon>
        <taxon>Leucobacter</taxon>
    </lineage>
</organism>